<protein>
    <recommendedName>
        <fullName evidence="4">Lipoprotein</fullName>
    </recommendedName>
</protein>
<organism evidence="2 3">
    <name type="scientific">Streptosporangium carneum</name>
    <dbReference type="NCBI Taxonomy" id="47481"/>
    <lineage>
        <taxon>Bacteria</taxon>
        <taxon>Bacillati</taxon>
        <taxon>Actinomycetota</taxon>
        <taxon>Actinomycetes</taxon>
        <taxon>Streptosporangiales</taxon>
        <taxon>Streptosporangiaceae</taxon>
        <taxon>Streptosporangium</taxon>
    </lineage>
</organism>
<comment type="caution">
    <text evidence="2">The sequence shown here is derived from an EMBL/GenBank/DDBJ whole genome shotgun (WGS) entry which is preliminary data.</text>
</comment>
<gene>
    <name evidence="2" type="ORF">GCM10017600_87250</name>
</gene>
<evidence type="ECO:0008006" key="4">
    <source>
        <dbReference type="Google" id="ProtNLM"/>
    </source>
</evidence>
<reference evidence="2" key="2">
    <citation type="submission" date="2023-01" db="EMBL/GenBank/DDBJ databases">
        <authorList>
            <person name="Sun Q."/>
            <person name="Evtushenko L."/>
        </authorList>
    </citation>
    <scope>NUCLEOTIDE SEQUENCE</scope>
    <source>
        <strain evidence="2">VKM Ac-2007</strain>
    </source>
</reference>
<name>A0A9W6MII1_9ACTN</name>
<evidence type="ECO:0000256" key="1">
    <source>
        <dbReference type="SAM" id="SignalP"/>
    </source>
</evidence>
<dbReference type="AlphaFoldDB" id="A0A9W6MII1"/>
<dbReference type="EMBL" id="BSEV01000047">
    <property type="protein sequence ID" value="GLK15312.1"/>
    <property type="molecule type" value="Genomic_DNA"/>
</dbReference>
<dbReference type="RefSeq" id="WP_271223527.1">
    <property type="nucleotide sequence ID" value="NZ_BAAAVD010000022.1"/>
</dbReference>
<keyword evidence="3" id="KW-1185">Reference proteome</keyword>
<evidence type="ECO:0000313" key="2">
    <source>
        <dbReference type="EMBL" id="GLK15312.1"/>
    </source>
</evidence>
<feature type="chain" id="PRO_5040910462" description="Lipoprotein" evidence="1">
    <location>
        <begin position="23"/>
        <end position="157"/>
    </location>
</feature>
<reference evidence="2" key="1">
    <citation type="journal article" date="2014" name="Int. J. Syst. Evol. Microbiol.">
        <title>Complete genome sequence of Corynebacterium casei LMG S-19264T (=DSM 44701T), isolated from a smear-ripened cheese.</title>
        <authorList>
            <consortium name="US DOE Joint Genome Institute (JGI-PGF)"/>
            <person name="Walter F."/>
            <person name="Albersmeier A."/>
            <person name="Kalinowski J."/>
            <person name="Ruckert C."/>
        </authorList>
    </citation>
    <scope>NUCLEOTIDE SEQUENCE</scope>
    <source>
        <strain evidence="2">VKM Ac-2007</strain>
    </source>
</reference>
<evidence type="ECO:0000313" key="3">
    <source>
        <dbReference type="Proteomes" id="UP001143474"/>
    </source>
</evidence>
<keyword evidence="1" id="KW-0732">Signal</keyword>
<dbReference type="PROSITE" id="PS51257">
    <property type="entry name" value="PROKAR_LIPOPROTEIN"/>
    <property type="match status" value="1"/>
</dbReference>
<dbReference type="Proteomes" id="UP001143474">
    <property type="component" value="Unassembled WGS sequence"/>
</dbReference>
<accession>A0A9W6MII1</accession>
<feature type="signal peptide" evidence="1">
    <location>
        <begin position="1"/>
        <end position="22"/>
    </location>
</feature>
<sequence>MRFARLSAIGLAVMVASGCASGPSLKEAAAELQKDTQRLEADDLFKNPLMKLHILQRPDKDIPCGDNGFKRVLRATADEERKKGEDLDAHLDGAERVMENTLSKVLGYRMEHDITQLDALEGRFVQGSKDVGVTVNVYVSPEAPTWRLHAQTGCLSR</sequence>
<proteinExistence type="predicted"/>